<feature type="compositionally biased region" description="Basic and acidic residues" evidence="2">
    <location>
        <begin position="405"/>
        <end position="416"/>
    </location>
</feature>
<dbReference type="GO" id="GO:0005771">
    <property type="term" value="C:multivesicular body"/>
    <property type="evidence" value="ECO:0007669"/>
    <property type="project" value="TreeGrafter"/>
</dbReference>
<proteinExistence type="predicted"/>
<dbReference type="Pfam" id="PF03357">
    <property type="entry name" value="Snf7"/>
    <property type="match status" value="1"/>
</dbReference>
<feature type="region of interest" description="Disordered" evidence="2">
    <location>
        <begin position="377"/>
        <end position="423"/>
    </location>
</feature>
<keyword evidence="1" id="KW-0175">Coiled coil</keyword>
<feature type="coiled-coil region" evidence="1">
    <location>
        <begin position="344"/>
        <end position="371"/>
    </location>
</feature>
<organism evidence="3 4">
    <name type="scientific">Cyberlindnera jadinii (strain ATCC 18201 / CBS 1600 / BCRC 20928 / JCM 3617 / NBRC 0987 / NRRL Y-1542)</name>
    <name type="common">Torula yeast</name>
    <name type="synonym">Candida utilis</name>
    <dbReference type="NCBI Taxonomy" id="983966"/>
    <lineage>
        <taxon>Eukaryota</taxon>
        <taxon>Fungi</taxon>
        <taxon>Dikarya</taxon>
        <taxon>Ascomycota</taxon>
        <taxon>Saccharomycotina</taxon>
        <taxon>Saccharomycetes</taxon>
        <taxon>Phaffomycetales</taxon>
        <taxon>Phaffomycetaceae</taxon>
        <taxon>Cyberlindnera</taxon>
    </lineage>
</organism>
<evidence type="ECO:0000313" key="4">
    <source>
        <dbReference type="Proteomes" id="UP000038830"/>
    </source>
</evidence>
<evidence type="ECO:0000256" key="1">
    <source>
        <dbReference type="SAM" id="Coils"/>
    </source>
</evidence>
<evidence type="ECO:0000313" key="3">
    <source>
        <dbReference type="EMBL" id="CEP25035.1"/>
    </source>
</evidence>
<protein>
    <recommendedName>
        <fullName evidence="5">Snf7-domain-containing protein</fullName>
    </recommendedName>
</protein>
<evidence type="ECO:0000256" key="2">
    <source>
        <dbReference type="SAM" id="MobiDB-lite"/>
    </source>
</evidence>
<dbReference type="PANTHER" id="PTHR22761:SF96">
    <property type="entry name" value="BCDNA.GH08385"/>
    <property type="match status" value="1"/>
</dbReference>
<dbReference type="EMBL" id="CDQK01000007">
    <property type="protein sequence ID" value="CEP25035.1"/>
    <property type="molecule type" value="Genomic_DNA"/>
</dbReference>
<dbReference type="Gene3D" id="6.10.140.1230">
    <property type="match status" value="1"/>
</dbReference>
<gene>
    <name evidence="3" type="ORF">BN1211_6022</name>
</gene>
<dbReference type="Proteomes" id="UP000038830">
    <property type="component" value="Unassembled WGS sequence"/>
</dbReference>
<evidence type="ECO:0008006" key="5">
    <source>
        <dbReference type="Google" id="ProtNLM"/>
    </source>
</evidence>
<dbReference type="InterPro" id="IPR005024">
    <property type="entry name" value="Snf7_fam"/>
</dbReference>
<sequence>MIQDAITQNKLFTETRIPSLYSDFKKLEQINPDGYEANLIAWKLLIQQLFHGGHLSNCFVLDTTGLLDELTLAHHGKPMCVDLVLETMVKAGDLIPWSVWTSSHDGIYAKHWVKPVVSWAINRFVWDTSYKLSDKKGLKADKLVNKSMLEGYTKELFKLISNKRHELLFEKDQLRHFLNEHPVAVEGVKRQLSDLDYEVLLTFLKRDLHKVQIRDGIVKFGEDEITPEDIGICEIKTTIKRLEDKNNELQSKIDSTSVKLKQSLANKSNKQLSLNLLRSKKIAEQSLSKQLASLTQLESVMYKIDESSSNLQLLNALEKGSVVLKSLNTQLGGVERVEAIMDEIEDQKYAADKITEEITRLDEQVNDEEVEEELAKMLAEETSKDKETEEIAKKLEGLEIAPSKQPEKNVNEKIEQENQPLHN</sequence>
<dbReference type="GO" id="GO:0009898">
    <property type="term" value="C:cytoplasmic side of plasma membrane"/>
    <property type="evidence" value="ECO:0007669"/>
    <property type="project" value="TreeGrafter"/>
</dbReference>
<dbReference type="GO" id="GO:0000815">
    <property type="term" value="C:ESCRT III complex"/>
    <property type="evidence" value="ECO:0007669"/>
    <property type="project" value="TreeGrafter"/>
</dbReference>
<dbReference type="Pfam" id="PF25880">
    <property type="entry name" value="WHD_CHMP7_1st"/>
    <property type="match status" value="1"/>
</dbReference>
<dbReference type="GO" id="GO:0006900">
    <property type="term" value="P:vesicle budding from membrane"/>
    <property type="evidence" value="ECO:0007669"/>
    <property type="project" value="TreeGrafter"/>
</dbReference>
<reference evidence="4" key="1">
    <citation type="journal article" date="2015" name="J. Biotechnol.">
        <title>The structure of the Cyberlindnera jadinii genome and its relation to Candida utilis analyzed by the occurrence of single nucleotide polymorphisms.</title>
        <authorList>
            <person name="Rupp O."/>
            <person name="Brinkrolf K."/>
            <person name="Buerth C."/>
            <person name="Kunigo M."/>
            <person name="Schneider J."/>
            <person name="Jaenicke S."/>
            <person name="Goesmann A."/>
            <person name="Puehler A."/>
            <person name="Jaeger K.-E."/>
            <person name="Ernst J.F."/>
        </authorList>
    </citation>
    <scope>NUCLEOTIDE SEQUENCE [LARGE SCALE GENOMIC DNA]</scope>
    <source>
        <strain evidence="4">ATCC 18201 / CBS 1600 / BCRC 20928 / JCM 3617 / NBRC 0987 / NRRL Y-1542</strain>
    </source>
</reference>
<name>A0A0H5C9H0_CYBJN</name>
<dbReference type="AlphaFoldDB" id="A0A0H5C9H0"/>
<dbReference type="PANTHER" id="PTHR22761">
    <property type="entry name" value="CHARGED MULTIVESICULAR BODY PROTEIN"/>
    <property type="match status" value="1"/>
</dbReference>
<dbReference type="GO" id="GO:0032511">
    <property type="term" value="P:late endosome to vacuole transport via multivesicular body sorting pathway"/>
    <property type="evidence" value="ECO:0007669"/>
    <property type="project" value="TreeGrafter"/>
</dbReference>
<feature type="compositionally biased region" description="Basic and acidic residues" evidence="2">
    <location>
        <begin position="377"/>
        <end position="397"/>
    </location>
</feature>
<accession>A0A0H5C9H0</accession>